<reference evidence="1 2" key="1">
    <citation type="submission" date="2024-03" db="EMBL/GenBank/DDBJ databases">
        <title>Complete Genome Sequence and Annotation of Ignatzschineria larvae DSM 13226.</title>
        <authorList>
            <person name="Cantrell E."/>
            <person name="Burcham Z.M."/>
        </authorList>
    </citation>
    <scope>NUCLEOTIDE SEQUENCE [LARGE SCALE GENOMIC DNA]</scope>
    <source>
        <strain evidence="1 2">DSM 13226</strain>
    </source>
</reference>
<dbReference type="InterPro" id="IPR013078">
    <property type="entry name" value="His_Pase_superF_clade-1"/>
</dbReference>
<evidence type="ECO:0000313" key="1">
    <source>
        <dbReference type="EMBL" id="WZW87468.1"/>
    </source>
</evidence>
<dbReference type="EC" id="3.1.3.-" evidence="1"/>
<dbReference type="GO" id="GO:0016787">
    <property type="term" value="F:hydrolase activity"/>
    <property type="evidence" value="ECO:0007669"/>
    <property type="project" value="UniProtKB-KW"/>
</dbReference>
<keyword evidence="2" id="KW-1185">Reference proteome</keyword>
<proteinExistence type="predicted"/>
<dbReference type="InterPro" id="IPR050275">
    <property type="entry name" value="PGM_Phosphatase"/>
</dbReference>
<gene>
    <name evidence="1" type="ORF">WMO13_08860</name>
</gene>
<dbReference type="PANTHER" id="PTHR48100">
    <property type="entry name" value="BROAD-SPECIFICITY PHOSPHATASE YOR283W-RELATED"/>
    <property type="match status" value="1"/>
</dbReference>
<protein>
    <submittedName>
        <fullName evidence="1">Histidine phosphatase family protein</fullName>
        <ecNumber evidence="1">3.1.3.-</ecNumber>
    </submittedName>
</protein>
<name>A0ABZ3C0D4_9GAMM</name>
<dbReference type="Gene3D" id="3.40.50.1240">
    <property type="entry name" value="Phosphoglycerate mutase-like"/>
    <property type="match status" value="1"/>
</dbReference>
<accession>A0ABZ3C0D4</accession>
<organism evidence="1 2">
    <name type="scientific">Ignatzschineria larvae DSM 13226</name>
    <dbReference type="NCBI Taxonomy" id="1111732"/>
    <lineage>
        <taxon>Bacteria</taxon>
        <taxon>Pseudomonadati</taxon>
        <taxon>Pseudomonadota</taxon>
        <taxon>Gammaproteobacteria</taxon>
        <taxon>Cardiobacteriales</taxon>
        <taxon>Ignatzschineriaceae</taxon>
        <taxon>Ignatzschineria</taxon>
    </lineage>
</organism>
<keyword evidence="1" id="KW-0378">Hydrolase</keyword>
<dbReference type="SUPFAM" id="SSF53254">
    <property type="entry name" value="Phosphoglycerate mutase-like"/>
    <property type="match status" value="1"/>
</dbReference>
<sequence length="203" mass="23413">MKKITIYRHAESETNIGGISKPNAEISITDEGQQKAKILAQSIVEKPTKIYISEFIRTKQSAKPLCTKFNLEPQPLAQLNEFNTISFELVEGLTGEQRVPLTRKYWVESDPNARFGKGAETFNEFAKRVIDFTQVLKTLEDGSIIFCHGMWMSYFLWSQLGKGKENNRYVMRNFFRFHQSIKIGNLEPLTVLIQGDELFIKLR</sequence>
<evidence type="ECO:0000313" key="2">
    <source>
        <dbReference type="Proteomes" id="UP001449178"/>
    </source>
</evidence>
<dbReference type="InterPro" id="IPR029033">
    <property type="entry name" value="His_PPase_superfam"/>
</dbReference>
<dbReference type="Proteomes" id="UP001449178">
    <property type="component" value="Chromosome"/>
</dbReference>
<dbReference type="EMBL" id="CP150637">
    <property type="protein sequence ID" value="WZW87468.1"/>
    <property type="molecule type" value="Genomic_DNA"/>
</dbReference>
<dbReference type="Pfam" id="PF00300">
    <property type="entry name" value="His_Phos_1"/>
    <property type="match status" value="1"/>
</dbReference>
<dbReference type="RefSeq" id="WP_169727773.1">
    <property type="nucleotide sequence ID" value="NZ_AZOD01000025.1"/>
</dbReference>